<dbReference type="EMBL" id="BAABFL010000468">
    <property type="protein sequence ID" value="GAA4652080.1"/>
    <property type="molecule type" value="Genomic_DNA"/>
</dbReference>
<evidence type="ECO:0000313" key="2">
    <source>
        <dbReference type="Proteomes" id="UP001500604"/>
    </source>
</evidence>
<accession>A0ABP8V7T8</accession>
<evidence type="ECO:0000313" key="1">
    <source>
        <dbReference type="EMBL" id="GAA4652080.1"/>
    </source>
</evidence>
<proteinExistence type="predicted"/>
<reference evidence="2" key="1">
    <citation type="journal article" date="2019" name="Int. J. Syst. Evol. Microbiol.">
        <title>The Global Catalogue of Microorganisms (GCM) 10K type strain sequencing project: providing services to taxonomists for standard genome sequencing and annotation.</title>
        <authorList>
            <consortium name="The Broad Institute Genomics Platform"/>
            <consortium name="The Broad Institute Genome Sequencing Center for Infectious Disease"/>
            <person name="Wu L."/>
            <person name="Ma J."/>
        </authorList>
    </citation>
    <scope>NUCLEOTIDE SEQUENCE [LARGE SCALE GENOMIC DNA]</scope>
    <source>
        <strain evidence="2">JCM 17805</strain>
    </source>
</reference>
<gene>
    <name evidence="1" type="ORF">GCM10023116_43640</name>
</gene>
<evidence type="ECO:0008006" key="3">
    <source>
        <dbReference type="Google" id="ProtNLM"/>
    </source>
</evidence>
<keyword evidence="2" id="KW-1185">Reference proteome</keyword>
<sequence length="132" mass="14445">MSKFSSVVSSFRSDSIRKAGEVRKAATIELFRGVIMDTPVDEGRARGNWQATTENPATGQLDIYDEDGRGTVAVATSVVTGSGDDQTLWLSNNLPYILGLEYGRSDQAPQGMVRRNMARVANNLRKHANQVK</sequence>
<dbReference type="RefSeq" id="WP_345198576.1">
    <property type="nucleotide sequence ID" value="NZ_BAABFL010000468.1"/>
</dbReference>
<name>A0ABP8V7T8_9GAMM</name>
<protein>
    <recommendedName>
        <fullName evidence="3">HK97 gp10 family phage protein</fullName>
    </recommendedName>
</protein>
<comment type="caution">
    <text evidence="1">The sequence shown here is derived from an EMBL/GenBank/DDBJ whole genome shotgun (WGS) entry which is preliminary data.</text>
</comment>
<organism evidence="1 2">
    <name type="scientific">Kistimonas scapharcae</name>
    <dbReference type="NCBI Taxonomy" id="1036133"/>
    <lineage>
        <taxon>Bacteria</taxon>
        <taxon>Pseudomonadati</taxon>
        <taxon>Pseudomonadota</taxon>
        <taxon>Gammaproteobacteria</taxon>
        <taxon>Oceanospirillales</taxon>
        <taxon>Endozoicomonadaceae</taxon>
        <taxon>Kistimonas</taxon>
    </lineage>
</organism>
<dbReference type="Proteomes" id="UP001500604">
    <property type="component" value="Unassembled WGS sequence"/>
</dbReference>